<organism evidence="4">
    <name type="scientific">Myochromella boudieri</name>
    <dbReference type="NCBI Taxonomy" id="117066"/>
    <lineage>
        <taxon>Eukaryota</taxon>
        <taxon>Fungi</taxon>
        <taxon>Dikarya</taxon>
        <taxon>Basidiomycota</taxon>
        <taxon>Agaricomycotina</taxon>
        <taxon>Agaricomycetes</taxon>
        <taxon>Agaricomycetidae</taxon>
        <taxon>Agaricales</taxon>
        <taxon>Tricholomatineae</taxon>
        <taxon>Lyophyllaceae</taxon>
        <taxon>Myochromella</taxon>
    </lineage>
</organism>
<dbReference type="InterPro" id="IPR027434">
    <property type="entry name" value="Homing_endonucl"/>
</dbReference>
<dbReference type="InterPro" id="IPR004860">
    <property type="entry name" value="LAGLIDADG_dom"/>
</dbReference>
<dbReference type="Gene3D" id="3.10.28.10">
    <property type="entry name" value="Homing endonucleases"/>
    <property type="match status" value="1"/>
</dbReference>
<protein>
    <submittedName>
        <fullName evidence="4">LAGLIDADG homing endonuclease</fullName>
    </submittedName>
</protein>
<comment type="function">
    <text evidence="1">Mitochondrial DNA endonuclease involved in intron homing.</text>
</comment>
<evidence type="ECO:0000256" key="2">
    <source>
        <dbReference type="SAM" id="Phobius"/>
    </source>
</evidence>
<feature type="transmembrane region" description="Helical" evidence="2">
    <location>
        <begin position="12"/>
        <end position="35"/>
    </location>
</feature>
<keyword evidence="4" id="KW-0540">Nuclease</keyword>
<name>A0A386TY35_9AGAR</name>
<keyword evidence="2" id="KW-1133">Transmembrane helix</keyword>
<evidence type="ECO:0000313" key="4">
    <source>
        <dbReference type="EMBL" id="AYE93135.1"/>
    </source>
</evidence>
<feature type="domain" description="Homing endonuclease LAGLIDADG" evidence="3">
    <location>
        <begin position="221"/>
        <end position="275"/>
    </location>
</feature>
<geneLocation type="mitochondrion" evidence="4"/>
<evidence type="ECO:0000256" key="1">
    <source>
        <dbReference type="ARBA" id="ARBA00002670"/>
    </source>
</evidence>
<sequence length="454" mass="53413">MGLNNHCSAIDYMLGTIFLVYYLLFKYRYTAIIYLSKIDPSRSFNLLLNSENNNNTVSIDKTNWTNIQSAENCKGFSETIRQLSNLEVCKPSDTKTKKSVSEHVRDPLLCLPRTLDTPLPPANTNRIRLREWGTGGEQGKDSDFYQWFAGIIDGDGNFDIRKDSSLFLHNLPFSANPDAYELKSSEGQRYLSQAYAGKGSLSNDTEFGEGRECMSARFILKAIRIKLHNRDVRILTRIQNYLHIGRIRSDKNKPYSIYIVSTYDEMKYLINRLNGLIRIKVPGFKKSCAYFNIEYIEPDYNIKAFDPYFSGLIDTDGSIVFNYNSNRIECNLEFQYNDYTKKLNFDHTIPYYKPYILLRKHTNKSSRKEYKSIAFKYQTVKGMIYLYDFFIKNRLFSDFKFYRATKIKEFILIRDYNNEPKNSLEFKIYSDFLLDWIQYKNPSWLKVPFVDKIR</sequence>
<dbReference type="AlphaFoldDB" id="A0A386TY35"/>
<keyword evidence="4" id="KW-0496">Mitochondrion</keyword>
<gene>
    <name evidence="4" type="ORF">DXG02_000014</name>
</gene>
<keyword evidence="2" id="KW-0472">Membrane</keyword>
<accession>A0A386TY35</accession>
<evidence type="ECO:0000259" key="3">
    <source>
        <dbReference type="Pfam" id="PF00961"/>
    </source>
</evidence>
<dbReference type="PANTHER" id="PTHR37520">
    <property type="entry name" value="INTRON-ENCODED DNA ENDONUCLEASE AI2A-RELATED"/>
    <property type="match status" value="1"/>
</dbReference>
<keyword evidence="4" id="KW-0255">Endonuclease</keyword>
<keyword evidence="4" id="KW-0378">Hydrolase</keyword>
<dbReference type="PANTHER" id="PTHR37520:SF1">
    <property type="entry name" value="INTRON-ENCODED DNA ENDONUCLEASE AI2A-RELATED"/>
    <property type="match status" value="1"/>
</dbReference>
<dbReference type="SUPFAM" id="SSF55608">
    <property type="entry name" value="Homing endonucleases"/>
    <property type="match status" value="3"/>
</dbReference>
<reference evidence="4" key="1">
    <citation type="submission" date="2018-08" db="EMBL/GenBank/DDBJ databases">
        <title>Comparative mitochondrial genomics of the basidiomycete Termitomyces.</title>
        <authorList>
            <person name="Nieuwenhuis M."/>
        </authorList>
    </citation>
    <scope>NUCLEOTIDE SEQUENCE</scope>
    <source>
        <strain evidence="4">TB01</strain>
    </source>
</reference>
<proteinExistence type="predicted"/>
<dbReference type="GO" id="GO:0004519">
    <property type="term" value="F:endonuclease activity"/>
    <property type="evidence" value="ECO:0007669"/>
    <property type="project" value="UniProtKB-KW"/>
</dbReference>
<keyword evidence="2" id="KW-0812">Transmembrane</keyword>
<dbReference type="Pfam" id="PF00961">
    <property type="entry name" value="LAGLIDADG_1"/>
    <property type="match status" value="1"/>
</dbReference>
<dbReference type="EMBL" id="MH725793">
    <property type="protein sequence ID" value="AYE93135.1"/>
    <property type="molecule type" value="Genomic_DNA"/>
</dbReference>